<evidence type="ECO:0000313" key="14">
    <source>
        <dbReference type="Proteomes" id="UP000053660"/>
    </source>
</evidence>
<evidence type="ECO:0000259" key="12">
    <source>
        <dbReference type="PROSITE" id="PS51352"/>
    </source>
</evidence>
<protein>
    <recommendedName>
        <fullName evidence="4 10">Glutathione peroxidase</fullName>
    </recommendedName>
</protein>
<dbReference type="PROSITE" id="PS51352">
    <property type="entry name" value="THIOREDOXIN_2"/>
    <property type="match status" value="1"/>
</dbReference>
<dbReference type="EMBL" id="KN549734">
    <property type="protein sequence ID" value="KHJ96198.1"/>
    <property type="molecule type" value="Genomic_DNA"/>
</dbReference>
<dbReference type="InterPro" id="IPR029759">
    <property type="entry name" value="GPX_AS"/>
</dbReference>
<reference evidence="13 14" key="1">
    <citation type="submission" date="2014-03" db="EMBL/GenBank/DDBJ databases">
        <title>Draft genome of the hookworm Oesophagostomum dentatum.</title>
        <authorList>
            <person name="Mitreva M."/>
        </authorList>
    </citation>
    <scope>NUCLEOTIDE SEQUENCE [LARGE SCALE GENOMIC DNA]</scope>
    <source>
        <strain evidence="13 14">OD-Hann</strain>
    </source>
</reference>
<proteinExistence type="inferred from homology"/>
<keyword evidence="14" id="KW-1185">Reference proteome</keyword>
<dbReference type="PANTHER" id="PTHR11592">
    <property type="entry name" value="GLUTATHIONE PEROXIDASE"/>
    <property type="match status" value="1"/>
</dbReference>
<evidence type="ECO:0000256" key="8">
    <source>
        <dbReference type="ARBA" id="ARBA00023002"/>
    </source>
</evidence>
<name>A0A0B1TF98_OESDE</name>
<dbReference type="PROSITE" id="PS00460">
    <property type="entry name" value="GLUTATHIONE_PEROXID_1"/>
    <property type="match status" value="1"/>
</dbReference>
<dbReference type="PRINTS" id="PR01011">
    <property type="entry name" value="GLUTPROXDASE"/>
</dbReference>
<dbReference type="Pfam" id="PF00255">
    <property type="entry name" value="GSHPx"/>
    <property type="match status" value="1"/>
</dbReference>
<evidence type="ECO:0000256" key="2">
    <source>
        <dbReference type="ARBA" id="ARBA00004613"/>
    </source>
</evidence>
<evidence type="ECO:0000256" key="10">
    <source>
        <dbReference type="RuleBase" id="RU000499"/>
    </source>
</evidence>
<dbReference type="SUPFAM" id="SSF52833">
    <property type="entry name" value="Thioredoxin-like"/>
    <property type="match status" value="2"/>
</dbReference>
<dbReference type="PANTHER" id="PTHR11592:SF88">
    <property type="entry name" value="GLUTATHIONE PEROXIDASE-RELATED"/>
    <property type="match status" value="1"/>
</dbReference>
<dbReference type="GO" id="GO:0006979">
    <property type="term" value="P:response to oxidative stress"/>
    <property type="evidence" value="ECO:0007669"/>
    <property type="project" value="InterPro"/>
</dbReference>
<evidence type="ECO:0000256" key="1">
    <source>
        <dbReference type="ARBA" id="ARBA00000217"/>
    </source>
</evidence>
<keyword evidence="7 11" id="KW-0732">Signal</keyword>
<evidence type="ECO:0000256" key="6">
    <source>
        <dbReference type="ARBA" id="ARBA00022559"/>
    </source>
</evidence>
<dbReference type="InterPro" id="IPR013766">
    <property type="entry name" value="Thioredoxin_domain"/>
</dbReference>
<evidence type="ECO:0000256" key="9">
    <source>
        <dbReference type="ARBA" id="ARBA00023180"/>
    </source>
</evidence>
<dbReference type="GO" id="GO:0004602">
    <property type="term" value="F:glutathione peroxidase activity"/>
    <property type="evidence" value="ECO:0007669"/>
    <property type="project" value="UniProtKB-EC"/>
</dbReference>
<comment type="subcellular location">
    <subcellularLocation>
        <location evidence="2">Secreted</location>
    </subcellularLocation>
</comment>
<dbReference type="AlphaFoldDB" id="A0A0B1TF98"/>
<evidence type="ECO:0000256" key="11">
    <source>
        <dbReference type="SAM" id="SignalP"/>
    </source>
</evidence>
<comment type="similarity">
    <text evidence="3 10">Belongs to the glutathione peroxidase family.</text>
</comment>
<organism evidence="13 14">
    <name type="scientific">Oesophagostomum dentatum</name>
    <name type="common">Nodular worm</name>
    <dbReference type="NCBI Taxonomy" id="61180"/>
    <lineage>
        <taxon>Eukaryota</taxon>
        <taxon>Metazoa</taxon>
        <taxon>Ecdysozoa</taxon>
        <taxon>Nematoda</taxon>
        <taxon>Chromadorea</taxon>
        <taxon>Rhabditida</taxon>
        <taxon>Rhabditina</taxon>
        <taxon>Rhabditomorpha</taxon>
        <taxon>Strongyloidea</taxon>
        <taxon>Strongylidae</taxon>
        <taxon>Oesophagostomum</taxon>
    </lineage>
</organism>
<dbReference type="PROSITE" id="PS51355">
    <property type="entry name" value="GLUTATHIONE_PEROXID_3"/>
    <property type="match status" value="2"/>
</dbReference>
<dbReference type="InterPro" id="IPR000889">
    <property type="entry name" value="Glutathione_peroxidase"/>
</dbReference>
<dbReference type="InterPro" id="IPR036249">
    <property type="entry name" value="Thioredoxin-like_sf"/>
</dbReference>
<keyword evidence="9" id="KW-0325">Glycoprotein</keyword>
<dbReference type="Gene3D" id="3.40.30.10">
    <property type="entry name" value="Glutaredoxin"/>
    <property type="match status" value="2"/>
</dbReference>
<dbReference type="OrthoDB" id="446890at2759"/>
<evidence type="ECO:0000256" key="4">
    <source>
        <dbReference type="ARBA" id="ARBA00012310"/>
    </source>
</evidence>
<keyword evidence="6 10" id="KW-0575">Peroxidase</keyword>
<sequence>MLSPILICSVVIASVIAQPGPKMIDETTRWSQCKDVNQSIYDFQMETLQGQFTDLSQYKGQVLLIINVATFCGPKMIDETTRWSQCKDVNQSIYDFQMETLQGQFTDLSQYKGQVLLIINVATFCAYTQQYTDFNPLIEKNVNGGFTILAFPCNQFYLQEPAENHELMNGIMYVRPGNGWKPHQNLHIYGKIDVNGENHHPLYEFLKESCPQTVEKIGKTNELMYNPVRANDITWNFEKFLIDRQGRPRFRFHPTAWSHGDVVQPFIDQLMNESA</sequence>
<feature type="signal peptide" evidence="11">
    <location>
        <begin position="1"/>
        <end position="17"/>
    </location>
</feature>
<accession>A0A0B1TF98</accession>
<dbReference type="InterPro" id="IPR029760">
    <property type="entry name" value="GPX_CS"/>
</dbReference>
<evidence type="ECO:0000313" key="13">
    <source>
        <dbReference type="EMBL" id="KHJ96198.1"/>
    </source>
</evidence>
<gene>
    <name evidence="13" type="ORF">OESDEN_03844</name>
</gene>
<evidence type="ECO:0000256" key="3">
    <source>
        <dbReference type="ARBA" id="ARBA00006926"/>
    </source>
</evidence>
<dbReference type="PROSITE" id="PS00763">
    <property type="entry name" value="GLUTATHIONE_PEROXID_2"/>
    <property type="match status" value="1"/>
</dbReference>
<evidence type="ECO:0000256" key="7">
    <source>
        <dbReference type="ARBA" id="ARBA00022729"/>
    </source>
</evidence>
<dbReference type="GO" id="GO:0005576">
    <property type="term" value="C:extracellular region"/>
    <property type="evidence" value="ECO:0007669"/>
    <property type="project" value="UniProtKB-SubCell"/>
</dbReference>
<dbReference type="FunFam" id="3.40.30.10:FF:000283">
    <property type="entry name" value="Glutathione peroxidase"/>
    <property type="match status" value="1"/>
</dbReference>
<keyword evidence="8 10" id="KW-0560">Oxidoreductase</keyword>
<comment type="catalytic activity">
    <reaction evidence="1">
        <text>2 glutathione + H2O2 = glutathione disulfide + 2 H2O</text>
        <dbReference type="Rhea" id="RHEA:16833"/>
        <dbReference type="ChEBI" id="CHEBI:15377"/>
        <dbReference type="ChEBI" id="CHEBI:16240"/>
        <dbReference type="ChEBI" id="CHEBI:57925"/>
        <dbReference type="ChEBI" id="CHEBI:58297"/>
        <dbReference type="EC" id="1.11.1.9"/>
    </reaction>
</comment>
<feature type="domain" description="Thioredoxin" evidence="12">
    <location>
        <begin position="87"/>
        <end position="272"/>
    </location>
</feature>
<dbReference type="Proteomes" id="UP000053660">
    <property type="component" value="Unassembled WGS sequence"/>
</dbReference>
<keyword evidence="5" id="KW-0964">Secreted</keyword>
<dbReference type="CDD" id="cd00340">
    <property type="entry name" value="GSH_Peroxidase"/>
    <property type="match status" value="1"/>
</dbReference>
<feature type="chain" id="PRO_5002065914" description="Glutathione peroxidase" evidence="11">
    <location>
        <begin position="18"/>
        <end position="275"/>
    </location>
</feature>
<evidence type="ECO:0000256" key="5">
    <source>
        <dbReference type="ARBA" id="ARBA00022525"/>
    </source>
</evidence>